<dbReference type="PANTHER" id="PTHR13309:SF0">
    <property type="entry name" value="FMR1-INTERACTING PROTEIN NUFIP1"/>
    <property type="match status" value="1"/>
</dbReference>
<proteinExistence type="predicted"/>
<keyword evidence="4" id="KW-1185">Reference proteome</keyword>
<gene>
    <name evidence="3" type="ORF">CASFOL_038322</name>
</gene>
<feature type="domain" description="FMR1-interacting protein 1 conserved" evidence="2">
    <location>
        <begin position="302"/>
        <end position="338"/>
    </location>
</feature>
<feature type="domain" description="FMR1-interacting protein 1 conserved" evidence="2">
    <location>
        <begin position="189"/>
        <end position="228"/>
    </location>
</feature>
<dbReference type="EMBL" id="JAVIJP010000081">
    <property type="protein sequence ID" value="KAL3618001.1"/>
    <property type="molecule type" value="Genomic_DNA"/>
</dbReference>
<feature type="region of interest" description="Disordered" evidence="1">
    <location>
        <begin position="152"/>
        <end position="179"/>
    </location>
</feature>
<dbReference type="PANTHER" id="PTHR13309">
    <property type="entry name" value="NUCLEAR FRAGILE X MENTAL RETARDATION PROTEIN INTERACTING PROTEIN 1"/>
    <property type="match status" value="1"/>
</dbReference>
<sequence>MHPQSSSHQYNHNNQLTLTPGNLSPNQMHNRPQFQVGLLNNHQLPAPPFTYPNAFFAATQFSPFLQSPSQMQMANYGPQNFGPFVKSGMFQANGNGIVPQLVDVYGINHLNHNAGVAQGFGSPQTQGDHISFSPDAAKSQEYIFNKNEYHRQNAQGSSKLNNENGGGKGNKNNGVKNLFSSNPAEQIQCGKKRSQVLNYTEQEIQQWREARRKNHPSNGNMGNKSKENPIQSELMDEAAKMRRQQLKEILAKQAELGCEVAEVPSYYLSDSELHSDGRKQNRKKSGNKNNGVKNMFSSNSEEQIQHGKKRSLVLNYTEKEYQQWREARRKNHPSRSLVLNYTEQEIQEWREARRKNHPSNPNKEKQLKELLAKQDVLGSEVAEVPSYYLSDSELHTDGREQNSKKFGKREKFRSKSDRESKFHQFDKRRKLDNRDPAKYVESKRSL</sequence>
<organism evidence="3 4">
    <name type="scientific">Castilleja foliolosa</name>
    <dbReference type="NCBI Taxonomy" id="1961234"/>
    <lineage>
        <taxon>Eukaryota</taxon>
        <taxon>Viridiplantae</taxon>
        <taxon>Streptophyta</taxon>
        <taxon>Embryophyta</taxon>
        <taxon>Tracheophyta</taxon>
        <taxon>Spermatophyta</taxon>
        <taxon>Magnoliopsida</taxon>
        <taxon>eudicotyledons</taxon>
        <taxon>Gunneridae</taxon>
        <taxon>Pentapetalae</taxon>
        <taxon>asterids</taxon>
        <taxon>lamiids</taxon>
        <taxon>Lamiales</taxon>
        <taxon>Orobanchaceae</taxon>
        <taxon>Pedicularideae</taxon>
        <taxon>Castillejinae</taxon>
        <taxon>Castilleja</taxon>
    </lineage>
</organism>
<reference evidence="4" key="1">
    <citation type="journal article" date="2024" name="IScience">
        <title>Strigolactones Initiate the Formation of Haustorium-like Structures in Castilleja.</title>
        <authorList>
            <person name="Buerger M."/>
            <person name="Peterson D."/>
            <person name="Chory J."/>
        </authorList>
    </citation>
    <scope>NUCLEOTIDE SEQUENCE [LARGE SCALE GENOMIC DNA]</scope>
</reference>
<protein>
    <recommendedName>
        <fullName evidence="2">FMR1-interacting protein 1 conserved domain-containing protein</fullName>
    </recommendedName>
</protein>
<dbReference type="InterPro" id="IPR039136">
    <property type="entry name" value="NUFIP1-like"/>
</dbReference>
<accession>A0ABD3BLJ4</accession>
<comment type="caution">
    <text evidence="3">The sequence shown here is derived from an EMBL/GenBank/DDBJ whole genome shotgun (WGS) entry which is preliminary data.</text>
</comment>
<feature type="compositionally biased region" description="Basic and acidic residues" evidence="1">
    <location>
        <begin position="432"/>
        <end position="446"/>
    </location>
</feature>
<feature type="region of interest" description="Disordered" evidence="1">
    <location>
        <begin position="392"/>
        <end position="446"/>
    </location>
</feature>
<name>A0ABD3BLJ4_9LAMI</name>
<feature type="compositionally biased region" description="Basic and acidic residues" evidence="1">
    <location>
        <begin position="413"/>
        <end position="425"/>
    </location>
</feature>
<dbReference type="Pfam" id="PF10453">
    <property type="entry name" value="NUFIP1"/>
    <property type="match status" value="3"/>
</dbReference>
<dbReference type="Proteomes" id="UP001632038">
    <property type="component" value="Unassembled WGS sequence"/>
</dbReference>
<dbReference type="InterPro" id="IPR019496">
    <property type="entry name" value="NUFIP1_cons_dom"/>
</dbReference>
<feature type="domain" description="FMR1-interacting protein 1 conserved" evidence="2">
    <location>
        <begin position="340"/>
        <end position="369"/>
    </location>
</feature>
<evidence type="ECO:0000313" key="4">
    <source>
        <dbReference type="Proteomes" id="UP001632038"/>
    </source>
</evidence>
<evidence type="ECO:0000259" key="2">
    <source>
        <dbReference type="Pfam" id="PF10453"/>
    </source>
</evidence>
<feature type="region of interest" description="Disordered" evidence="1">
    <location>
        <begin position="208"/>
        <end position="229"/>
    </location>
</feature>
<feature type="compositionally biased region" description="Polar residues" evidence="1">
    <location>
        <begin position="216"/>
        <end position="229"/>
    </location>
</feature>
<evidence type="ECO:0000313" key="3">
    <source>
        <dbReference type="EMBL" id="KAL3618001.1"/>
    </source>
</evidence>
<dbReference type="AlphaFoldDB" id="A0ABD3BLJ4"/>
<evidence type="ECO:0000256" key="1">
    <source>
        <dbReference type="SAM" id="MobiDB-lite"/>
    </source>
</evidence>
<feature type="compositionally biased region" description="Basic and acidic residues" evidence="1">
    <location>
        <begin position="392"/>
        <end position="403"/>
    </location>
</feature>
<feature type="region of interest" description="Disordered" evidence="1">
    <location>
        <begin position="1"/>
        <end position="29"/>
    </location>
</feature>
<feature type="region of interest" description="Disordered" evidence="1">
    <location>
        <begin position="272"/>
        <end position="311"/>
    </location>
</feature>